<feature type="compositionally biased region" description="Basic residues" evidence="1">
    <location>
        <begin position="3023"/>
        <end position="3038"/>
    </location>
</feature>
<accession>A0A3N0YRG6</accession>
<gene>
    <name evidence="2" type="ORF">DPX16_5672</name>
</gene>
<feature type="region of interest" description="Disordered" evidence="1">
    <location>
        <begin position="2629"/>
        <end position="2652"/>
    </location>
</feature>
<feature type="region of interest" description="Disordered" evidence="1">
    <location>
        <begin position="2480"/>
        <end position="2533"/>
    </location>
</feature>
<feature type="compositionally biased region" description="Basic and acidic residues" evidence="1">
    <location>
        <begin position="2971"/>
        <end position="2987"/>
    </location>
</feature>
<feature type="compositionally biased region" description="Polar residues" evidence="1">
    <location>
        <begin position="2134"/>
        <end position="2143"/>
    </location>
</feature>
<dbReference type="PANTHER" id="PTHR14492:SF4">
    <property type="entry name" value="CILIOGENESIS AND PLANAR POLARITY EFFECTOR 1"/>
    <property type="match status" value="1"/>
</dbReference>
<feature type="region of interest" description="Disordered" evidence="1">
    <location>
        <begin position="2134"/>
        <end position="2159"/>
    </location>
</feature>
<feature type="region of interest" description="Disordered" evidence="1">
    <location>
        <begin position="2816"/>
        <end position="2869"/>
    </location>
</feature>
<name>A0A3N0YRG6_ANAGA</name>
<feature type="compositionally biased region" description="Basic and acidic residues" evidence="1">
    <location>
        <begin position="2339"/>
        <end position="2351"/>
    </location>
</feature>
<feature type="region of interest" description="Disordered" evidence="1">
    <location>
        <begin position="2329"/>
        <end position="2354"/>
    </location>
</feature>
<dbReference type="PANTHER" id="PTHR14492">
    <property type="entry name" value="JBTS17"/>
    <property type="match status" value="1"/>
</dbReference>
<feature type="region of interest" description="Disordered" evidence="1">
    <location>
        <begin position="1861"/>
        <end position="1922"/>
    </location>
</feature>
<dbReference type="SUPFAM" id="SSF69322">
    <property type="entry name" value="Tricorn protease domain 2"/>
    <property type="match status" value="1"/>
</dbReference>
<feature type="region of interest" description="Disordered" evidence="1">
    <location>
        <begin position="1999"/>
        <end position="2045"/>
    </location>
</feature>
<dbReference type="GO" id="GO:0060271">
    <property type="term" value="P:cilium assembly"/>
    <property type="evidence" value="ECO:0007669"/>
    <property type="project" value="TreeGrafter"/>
</dbReference>
<dbReference type="Proteomes" id="UP000281406">
    <property type="component" value="Unassembled WGS sequence"/>
</dbReference>
<dbReference type="Pfam" id="PF15392">
    <property type="entry name" value="Joubert"/>
    <property type="match status" value="2"/>
</dbReference>
<keyword evidence="3" id="KW-1185">Reference proteome</keyword>
<feature type="compositionally biased region" description="Basic and acidic residues" evidence="1">
    <location>
        <begin position="2933"/>
        <end position="2952"/>
    </location>
</feature>
<feature type="compositionally biased region" description="Basic and acidic residues" evidence="1">
    <location>
        <begin position="2498"/>
        <end position="2514"/>
    </location>
</feature>
<organism evidence="2 3">
    <name type="scientific">Anabarilius grahami</name>
    <name type="common">Kanglang fish</name>
    <name type="synonym">Barilius grahami</name>
    <dbReference type="NCBI Taxonomy" id="495550"/>
    <lineage>
        <taxon>Eukaryota</taxon>
        <taxon>Metazoa</taxon>
        <taxon>Chordata</taxon>
        <taxon>Craniata</taxon>
        <taxon>Vertebrata</taxon>
        <taxon>Euteleostomi</taxon>
        <taxon>Actinopterygii</taxon>
        <taxon>Neopterygii</taxon>
        <taxon>Teleostei</taxon>
        <taxon>Ostariophysi</taxon>
        <taxon>Cypriniformes</taxon>
        <taxon>Xenocyprididae</taxon>
        <taxon>Xenocypridinae</taxon>
        <taxon>Xenocypridinae incertae sedis</taxon>
        <taxon>Anabarilius</taxon>
    </lineage>
</organism>
<feature type="region of interest" description="Disordered" evidence="1">
    <location>
        <begin position="1438"/>
        <end position="1492"/>
    </location>
</feature>
<feature type="compositionally biased region" description="Polar residues" evidence="1">
    <location>
        <begin position="2024"/>
        <end position="2035"/>
    </location>
</feature>
<feature type="compositionally biased region" description="Basic and acidic residues" evidence="1">
    <location>
        <begin position="1464"/>
        <end position="1485"/>
    </location>
</feature>
<feature type="compositionally biased region" description="Basic and acidic residues" evidence="1">
    <location>
        <begin position="2144"/>
        <end position="2156"/>
    </location>
</feature>
<feature type="compositionally biased region" description="Polar residues" evidence="1">
    <location>
        <begin position="1448"/>
        <end position="1460"/>
    </location>
</feature>
<reference evidence="2 3" key="1">
    <citation type="submission" date="2018-10" db="EMBL/GenBank/DDBJ databases">
        <title>Genome assembly for a Yunnan-Guizhou Plateau 3E fish, Anabarilius grahami (Regan), and its evolutionary and genetic applications.</title>
        <authorList>
            <person name="Jiang W."/>
        </authorList>
    </citation>
    <scope>NUCLEOTIDE SEQUENCE [LARGE SCALE GENOMIC DNA]</scope>
    <source>
        <strain evidence="2">AG-KIZ</strain>
        <tissue evidence="2">Muscle</tissue>
    </source>
</reference>
<dbReference type="GO" id="GO:0035869">
    <property type="term" value="C:ciliary transition zone"/>
    <property type="evidence" value="ECO:0007669"/>
    <property type="project" value="TreeGrafter"/>
</dbReference>
<feature type="region of interest" description="Disordered" evidence="1">
    <location>
        <begin position="2931"/>
        <end position="2987"/>
    </location>
</feature>
<feature type="compositionally biased region" description="Polar residues" evidence="1">
    <location>
        <begin position="2957"/>
        <end position="2966"/>
    </location>
</feature>
<proteinExistence type="predicted"/>
<dbReference type="InterPro" id="IPR028236">
    <property type="entry name" value="CPLANE1"/>
</dbReference>
<feature type="compositionally biased region" description="Polar residues" evidence="1">
    <location>
        <begin position="2329"/>
        <end position="2338"/>
    </location>
</feature>
<evidence type="ECO:0000313" key="2">
    <source>
        <dbReference type="EMBL" id="ROL48278.1"/>
    </source>
</evidence>
<protein>
    <submittedName>
        <fullName evidence="2">Protein JBTS17</fullName>
    </submittedName>
</protein>
<feature type="region of interest" description="Disordered" evidence="1">
    <location>
        <begin position="1822"/>
        <end position="1847"/>
    </location>
</feature>
<feature type="region of interest" description="Disordered" evidence="1">
    <location>
        <begin position="3002"/>
        <end position="3072"/>
    </location>
</feature>
<dbReference type="OrthoDB" id="5974632at2759"/>
<evidence type="ECO:0000256" key="1">
    <source>
        <dbReference type="SAM" id="MobiDB-lite"/>
    </source>
</evidence>
<evidence type="ECO:0000313" key="3">
    <source>
        <dbReference type="Proteomes" id="UP000281406"/>
    </source>
</evidence>
<comment type="caution">
    <text evidence="2">The sequence shown here is derived from an EMBL/GenBank/DDBJ whole genome shotgun (WGS) entry which is preliminary data.</text>
</comment>
<sequence length="3148" mass="348691">MKLNIVGYRPSGRPLILTISAQNGSEVRGFVVVQHQAQEAVAQILLARQDDNRISEIHLLSGRTKKKTPKLQPLLQRVVTMSASQNGVWLVGLLVSGELFLWNKDKDLLKTVSAVPAVHQLVSSIKGSCSSTTLRLSLLVSENAQRVFLAALTGQVFLWECTTPQDLSGPRDATITGRWSHISYHENTQIPTPKDKEASVQSVFVKNQAVGDVCLSAFVFTAEAKLTVTLLKIQWDSTWDNKLSSVGFSVHWASKCFPFNQLLPPCKPVKSRGALVPAFSPDAQLLAVVLNQKDPRATQVLFISTQNFVTVSSLLGGCGIKTLNIPAKYVRSYWVGSVSWTPEGLYLACVLKRGSLLMLARLGGLVSLSTTGCSIEFGAAHFLPLHPLVTYRPPVPLQTQDGGLSSSSVSLRDPMRQRYSVTWHPRQPFLIVSDGYMVTVLRMTKRPSAAAIMSALLLDAAQGLENIREVLGSSQPQIRSRLESMSSLTFTGSLLALKEKETPLSTLPLYLQDTGDQCTERAQDDDEDHDSDEDPYACSHMEDGGKLEFASMFDTLHAQAQTDPEPASAGLQEDLNRVHRNLLRAWALAVSLGGSIEQRERLLKYTILCIVRLIKLLRVSDSTGRKSKSTWVTHALHTLRTLLSFLPWDATHTAGSSCLGVTVELTRCFVDMFIPLSSSDLALSSQNFNAALLVLQQASRSVDLTYSLPSRAVHHGEDGQLIYSSDMFSVPLLQETIETVTQAARQQPSNRLVVIWRELYRLALRYQEELRHQRGQGVVKNELEKMSFIIPQVQQALQSAGDRLEESHALHSFTGERHFISGEYAESVQVWRAELCAERERAGPMTCYLETRYCLALLYAQLFQYRLREAQGLCDRLARQLQPHAGREEEEVPGGADEAVGREAACAVVQSLGRFMAAYFTNRPLCILPPHNVDVLPPLHLPHSGRVVELSQARAAASVRCEQLSEVWTVDYALELLLLGGLLPEAAWMARRLGDWKMAATLGLAYTNYCSGHLDLSSLQWRELHLPTELKPAVIFQDQLEMLLGRMVVSEGDGNKDSVEDVDLLQVSVQEILKASVMAEVDVVSQPLTRLLNAAKERAISLPALVPPVFYLPAPPLYCPQPSPNTQDSVRDAALVLETESRCQVSGLVQKVLMIFRAAHSSLPAAQWYISNLQRCRHLQHKIQKKVSEPKAELIPDGLKKFFSHRGFFQSGPSKDMDSVTTQIIICFRELCALCWMLHVRDQLTVSCRRYQTARTQERDTQISDVSVSDLCVEALCWARRLLPFCHFLNAEEALQDLVLSLLSELPPSHVTAETLARVFPDETESVRVPLREKYTSLVQRLRPVMVPDVPPGSEREDEGGDTMMILIQDQLRQRRRELRRLVKYLGVPEPYLWEREEEEDRDGAASILKRLSLGTSLSDSTLTDCGRPLVYSEGDTAETLSEPLSPELQTKSAHSSKTAKFQDAPEKSKQDRKGNGSVEPKEPESTLMGSSVPTVGTWEFELEDEEYMLFLDLFLSYVLGKDRLDAEESELPLLSSFSQRLRTGELHSVTFDMLTTLKRRQKDGGKRGTRLPLFRAGHCFQTLPLTPEPSPSIGPVQSDTHATLPGLDAGKHPGLFGLRQHAMSKVNSLGSDVDSTAFKILSQAELGVQIQLDSSLENRFPQLARLLEWMMRWADRRVLLSQPVGKTSEGGDSVVIRVKGSTPAVLSALELLEQRYSAALLGENTNHSHYKLHRREGPDAPVLQPITGWRRDRESSVDTGYPGSAGTPITLPELDAQHSHDVCEAEAVVDQTDDQLSEHEDTMISDEQINITEIRGEITQTSAAEDGDSSAVDVTEASWANQSRAHRDQTLTLADLECPDSDEHSIHSQSRFEGNHASCGAHRSEVSASVSVQKAIGPTPTMTPPQSERHSSGHPPQTQTDPVRQLLQDELFRLVQLQQINFMSLMQVVGASFSNLPLSQANMRQSNVNLPQTTAIPAQHQSQPIPLTQNAQHTICDDTNLPTRATRPERVNNSQDDDEHPVNVNSGSAPNPNNEMEKRNKPLKTQEIQQLTIRSDWPEDGQSHGRSFIPTSQGLLTTANNHSNGVSEAHPRAAPITHGLRLLQLHPAQRSPPPVHPPVRDAWGPNLTLSHGNFLPSQSEPSSVRRAEDRGRTRAEASVAPPSLLRYNTQMTRGAQEPLRLPPVPPAVALPLLRFHPDTQRPVTLPHIPQSTMAKPSLGITATGHYPRIQLLHRDPDPPAAEIQQLTIRSDWPEDGQSHGRSFIPTSQGLLTTANNHSNGVSEAHPRAAPITHGLRLLQLHPAQRSPPPVHPPVRDAWGPNLTLSHGNFLPSQSEPSSVRRAEDRGRTRAEASVAPPSLLRYNTQMTRGAQEPLRLPPVPPAVALPLLRFHPDTQRPVTLPHIPQSTMAKPSLGITATGHYPRIQLLHRDPDPPAAELRFSTAPVRTPRLIPLEKLMKWTAAKQTGAETKLQLLKTDTVLENKSTTSPSSKRRKRREEKNKEDKIGVTFRPEDSIIPPDEPVEDEPDQNDAYAIPIGSFESDLSGQPLLDQVYVTSAELHAFASTQKRPPEIQDACTNTEPPRSITDTAVSVQPQASPSMQSAPGEGLLDVPPVVPPDVFLNLLYSKDKSSDQPETRSLAESNADPNPEGRRFINVIDLTDDSLLQNLPPSPPSSAQLHLLAASVVNPAHNPAPNNTEHFTENPAAEIPGPSVVCVSPEAVLGGDPVTLSVLKAVQTRGLERALMSMSQISARLSEMDAQLLRLQSIADHMEREFANTRLLVNTVESLSPSMMKKKPLSSSLRVVQEVRSYCPSPHRFGRTSDPQREDEEVLSSILSRSSVHQERSPPAGLTESLLEDPGKPAEETLGVSGLSDVKDILCELIRDGALSRSALDLSRSGTLHLSRSEVTSSRAMMEDERRDLRMWMRRKQRERQMEYRKQREEKRESERRPFISPLTHNPTSVDLATNRKSKEERDRMVLQEHHEQRARDACSLITDLLTTPLNLPTNPHETLRSRSQSSGKNKRIPKNHSGPHRRSASSLGKTVVLQRKSAAKDHGSLSGRLGLHRPGMKNGLHTSTAKQRAVKENDQSHVEDRILLLEDHDVTHGDEAFADLDLDALSLSTGSVLSKLDWAAIERIVAEEEDEQQ</sequence>
<feature type="region of interest" description="Disordered" evidence="1">
    <location>
        <begin position="2565"/>
        <end position="2612"/>
    </location>
</feature>
<dbReference type="EMBL" id="RJVU01031169">
    <property type="protein sequence ID" value="ROL48278.1"/>
    <property type="molecule type" value="Genomic_DNA"/>
</dbReference>
<feature type="compositionally biased region" description="Polar residues" evidence="1">
    <location>
        <begin position="2576"/>
        <end position="2603"/>
    </location>
</feature>